<keyword evidence="2" id="KW-1185">Reference proteome</keyword>
<comment type="caution">
    <text evidence="1">The sequence shown here is derived from an EMBL/GenBank/DDBJ whole genome shotgun (WGS) entry which is preliminary data.</text>
</comment>
<dbReference type="AlphaFoldDB" id="A0A0L6VLH1"/>
<reference evidence="1 2" key="1">
    <citation type="submission" date="2015-08" db="EMBL/GenBank/DDBJ databases">
        <title>Next Generation Sequencing and Analysis of the Genome of Puccinia sorghi L Schw, the Causal Agent of Maize Common Rust.</title>
        <authorList>
            <person name="Rochi L."/>
            <person name="Burguener G."/>
            <person name="Darino M."/>
            <person name="Turjanski A."/>
            <person name="Kreff E."/>
            <person name="Dieguez M.J."/>
            <person name="Sacco F."/>
        </authorList>
    </citation>
    <scope>NUCLEOTIDE SEQUENCE [LARGE SCALE GENOMIC DNA]</scope>
    <source>
        <strain evidence="1 2">RO10H11247</strain>
    </source>
</reference>
<organism evidence="1 2">
    <name type="scientific">Puccinia sorghi</name>
    <dbReference type="NCBI Taxonomy" id="27349"/>
    <lineage>
        <taxon>Eukaryota</taxon>
        <taxon>Fungi</taxon>
        <taxon>Dikarya</taxon>
        <taxon>Basidiomycota</taxon>
        <taxon>Pucciniomycotina</taxon>
        <taxon>Pucciniomycetes</taxon>
        <taxon>Pucciniales</taxon>
        <taxon>Pucciniaceae</taxon>
        <taxon>Puccinia</taxon>
    </lineage>
</organism>
<sequence length="126" mass="14547">MLKYFNNIIRISSPSEFKESFLSLSKSRNFKKSGSSSRKITRFSRLQYIANQAQREFFGVDRNLLEDNNLEIIPRGFNTFLLAGTGFGKSWILQMYHILLPQIDKGVVLVLNLLDTVVFSPHVFLK</sequence>
<accession>A0A0L6VLH1</accession>
<proteinExistence type="predicted"/>
<dbReference type="Proteomes" id="UP000037035">
    <property type="component" value="Unassembled WGS sequence"/>
</dbReference>
<evidence type="ECO:0000313" key="1">
    <source>
        <dbReference type="EMBL" id="KNZ60955.1"/>
    </source>
</evidence>
<dbReference type="VEuPathDB" id="FungiDB:VP01_1476g3"/>
<name>A0A0L6VLH1_9BASI</name>
<dbReference type="EMBL" id="LAVV01005297">
    <property type="protein sequence ID" value="KNZ60955.1"/>
    <property type="molecule type" value="Genomic_DNA"/>
</dbReference>
<evidence type="ECO:0000313" key="2">
    <source>
        <dbReference type="Proteomes" id="UP000037035"/>
    </source>
</evidence>
<gene>
    <name evidence="1" type="ORF">VP01_1476g3</name>
</gene>
<protein>
    <submittedName>
        <fullName evidence="1">Uncharacterized protein</fullName>
    </submittedName>
</protein>